<keyword evidence="4" id="KW-1185">Reference proteome</keyword>
<protein>
    <submittedName>
        <fullName evidence="3">CRAL/TRIO domain-containing protein</fullName>
    </submittedName>
</protein>
<comment type="caution">
    <text evidence="3">The sequence shown here is derived from an EMBL/GenBank/DDBJ whole genome shotgun (WGS) entry which is preliminary data.</text>
</comment>
<name>A0AAD9D3G2_9STRA</name>
<evidence type="ECO:0000259" key="2">
    <source>
        <dbReference type="PROSITE" id="PS50191"/>
    </source>
</evidence>
<dbReference type="Proteomes" id="UP001224775">
    <property type="component" value="Unassembled WGS sequence"/>
</dbReference>
<dbReference type="PANTHER" id="PTHR45824:SF29">
    <property type="entry name" value="GH16843P"/>
    <property type="match status" value="1"/>
</dbReference>
<feature type="region of interest" description="Disordered" evidence="1">
    <location>
        <begin position="210"/>
        <end position="229"/>
    </location>
</feature>
<dbReference type="CDD" id="cd00170">
    <property type="entry name" value="SEC14"/>
    <property type="match status" value="1"/>
</dbReference>
<evidence type="ECO:0000313" key="4">
    <source>
        <dbReference type="Proteomes" id="UP001224775"/>
    </source>
</evidence>
<dbReference type="PROSITE" id="PS50191">
    <property type="entry name" value="CRAL_TRIO"/>
    <property type="match status" value="1"/>
</dbReference>
<dbReference type="InterPro" id="IPR052578">
    <property type="entry name" value="PI_Transfer_CRAL-TRIO"/>
</dbReference>
<accession>A0AAD9D3G2</accession>
<dbReference type="InterPro" id="IPR001251">
    <property type="entry name" value="CRAL-TRIO_dom"/>
</dbReference>
<dbReference type="PANTHER" id="PTHR45824">
    <property type="entry name" value="GH16843P"/>
    <property type="match status" value="1"/>
</dbReference>
<dbReference type="EMBL" id="JATAAI010000065">
    <property type="protein sequence ID" value="KAK1732506.1"/>
    <property type="molecule type" value="Genomic_DNA"/>
</dbReference>
<dbReference type="Pfam" id="PF00650">
    <property type="entry name" value="CRAL_TRIO"/>
    <property type="match status" value="1"/>
</dbReference>
<feature type="domain" description="CRAL-TRIO" evidence="2">
    <location>
        <begin position="240"/>
        <end position="379"/>
    </location>
</feature>
<sequence>HFRCTSTTPPRSSGGGCCALTAIWWHGRIIVGSQRHWTIIVVIKMMSQQLRRHRSSSLRTSSFSMIYNHLLRTSTSYCCHLLLILLIISSSFLHNDIVANASPTIKDKHHLTAIAELKRLVPPPTKQIGGSSEVDAINDDAYYARFLSVNEWDPIKTESSIRQSIEWRKRVQPHKLRPRHCPMLCRQYAWLALTTGPGSKMILNDNDEQLQDDDTKKNKKQSPLDPPYNCPPLQSWRTTKHGLPITYFRCWKWKPELASSKESETHLAYHIHHLLRRIPNNRKKDVSRICVIFDMRGFETYMLPHIHKCINILRCQYPGRAGAMCFINVPIYFTTVWKIISPWLDDEIRSKVFFAERGVDDVEKAVGFLNGRKLKTGLF</sequence>
<dbReference type="InterPro" id="IPR036865">
    <property type="entry name" value="CRAL-TRIO_dom_sf"/>
</dbReference>
<dbReference type="SUPFAM" id="SSF52087">
    <property type="entry name" value="CRAL/TRIO domain"/>
    <property type="match status" value="1"/>
</dbReference>
<organism evidence="3 4">
    <name type="scientific">Skeletonema marinoi</name>
    <dbReference type="NCBI Taxonomy" id="267567"/>
    <lineage>
        <taxon>Eukaryota</taxon>
        <taxon>Sar</taxon>
        <taxon>Stramenopiles</taxon>
        <taxon>Ochrophyta</taxon>
        <taxon>Bacillariophyta</taxon>
        <taxon>Coscinodiscophyceae</taxon>
        <taxon>Thalassiosirophycidae</taxon>
        <taxon>Thalassiosirales</taxon>
        <taxon>Skeletonemataceae</taxon>
        <taxon>Skeletonema</taxon>
        <taxon>Skeletonema marinoi-dohrnii complex</taxon>
    </lineage>
</organism>
<dbReference type="SUPFAM" id="SSF46938">
    <property type="entry name" value="CRAL/TRIO N-terminal domain"/>
    <property type="match status" value="1"/>
</dbReference>
<dbReference type="InterPro" id="IPR036273">
    <property type="entry name" value="CRAL/TRIO_N_dom_sf"/>
</dbReference>
<dbReference type="Gene3D" id="3.40.525.10">
    <property type="entry name" value="CRAL-TRIO lipid binding domain"/>
    <property type="match status" value="1"/>
</dbReference>
<evidence type="ECO:0000313" key="3">
    <source>
        <dbReference type="EMBL" id="KAK1732506.1"/>
    </source>
</evidence>
<reference evidence="3" key="1">
    <citation type="submission" date="2023-06" db="EMBL/GenBank/DDBJ databases">
        <title>Survivors Of The Sea: Transcriptome response of Skeletonema marinoi to long-term dormancy.</title>
        <authorList>
            <person name="Pinder M.I.M."/>
            <person name="Kourtchenko O."/>
            <person name="Robertson E.K."/>
            <person name="Larsson T."/>
            <person name="Maumus F."/>
            <person name="Osuna-Cruz C.M."/>
            <person name="Vancaester E."/>
            <person name="Stenow R."/>
            <person name="Vandepoele K."/>
            <person name="Ploug H."/>
            <person name="Bruchert V."/>
            <person name="Godhe A."/>
            <person name="Topel M."/>
        </authorList>
    </citation>
    <scope>NUCLEOTIDE SEQUENCE</scope>
    <source>
        <strain evidence="3">R05AC</strain>
    </source>
</reference>
<dbReference type="AlphaFoldDB" id="A0AAD9D3G2"/>
<feature type="non-terminal residue" evidence="3">
    <location>
        <position position="1"/>
    </location>
</feature>
<dbReference type="SMART" id="SM00516">
    <property type="entry name" value="SEC14"/>
    <property type="match status" value="1"/>
</dbReference>
<gene>
    <name evidence="3" type="ORF">QTG54_016789</name>
</gene>
<proteinExistence type="predicted"/>
<evidence type="ECO:0000256" key="1">
    <source>
        <dbReference type="SAM" id="MobiDB-lite"/>
    </source>
</evidence>
<dbReference type="GO" id="GO:0008526">
    <property type="term" value="F:phosphatidylinositol transfer activity"/>
    <property type="evidence" value="ECO:0007669"/>
    <property type="project" value="TreeGrafter"/>
</dbReference>